<name>A0ABS6V2A2_9PSEU</name>
<dbReference type="CDD" id="cd18809">
    <property type="entry name" value="SF1_C_RecD"/>
    <property type="match status" value="1"/>
</dbReference>
<dbReference type="Pfam" id="PF13604">
    <property type="entry name" value="AAA_30"/>
    <property type="match status" value="1"/>
</dbReference>
<feature type="compositionally biased region" description="Basic and acidic residues" evidence="1">
    <location>
        <begin position="100"/>
        <end position="145"/>
    </location>
</feature>
<feature type="domain" description="TrwC relaxase" evidence="2">
    <location>
        <begin position="51"/>
        <end position="386"/>
    </location>
</feature>
<accession>A0ABS6V2A2</accession>
<feature type="region of interest" description="Disordered" evidence="1">
    <location>
        <begin position="1569"/>
        <end position="1711"/>
    </location>
</feature>
<sequence length="1711" mass="184299">MLRITAIPAGAVEYLIRGCGCQHDAPKAELDRGPDVAAGHTAERVAGREKGAAAYFAAAVEQGDPQGYWFGTGMEAMGLPFTSGEVADPDDVRAVFGQLRRPESTEKDPDFLGRRPPKYKDEDQRFEALKAKEKGPVSPEREKQLRQQAASTDTRKGVAYYDFTFSAPKSVSVYWAALLAAGATEQAAAVAAAHDKAVEIAIAYADKHIVSTRTGWHGARVSGKESVGRYEAGRGSVWTLWRHSTSRANEPQLHTHGGMLNRTTTADGQVRALDGAAFRAYKEAIDTAYVRALEQLVTEASGARFALRPDGVAREIVGVDPALCAEASTRRGQVQERVAELVAGYVERNGREPGGLARKAMADMATLQTRAAKTSESGPSAVTAWGAARLERMLEVVDEVAAAGYDRAELAALVDQEPGRAVIVATVEGRQASPGVTATATGQPVAGVDRSKVMAAAIGDVQTQYAVWTHGNLAAALDARLGDAHQLGVSVAERPGVLEALTKEALAVAGVVRVSAPDPVAVPGALQRADGGSVYRRANHERFATGAHLAMEDGLVGLARTPVAATVSEAELAMLEVELAAAGLSGDQVAAVAGILGSGRVGDVLVGPAGAGKSHTVSALAAAWNERTGGRVLGLATSQIATQNLAGLGLAAVNTSRFLAAFQPDPVTGQPRERLSAGDLLVVDEAGMSSTRELHAIATLAAAAGAKVVFTGDHAQLDAVEAGGMFAHLAETVGAHELTVVHRFTAEWEREASLQLRAGDHAAVDAYADHGRLRTGTLEEMQAAATRGWLADTLAGKESLLIVGTNVHAAELSEQIRDRLIELGRVSPETLAEAGVQRQKLSAGDRVQARENNYRLRVDPAIGADGRAGPAWPVTNREVYTVVCRDGETGDLLVRDRFGATAHLPKEYVAEHVTLAYAVTGYAAQGLTVDSGHPIVDRDATREALYPAATRGRESNVLYLVTERAPDAHDPERIAESARERLAAVLQRTAAQQAATRVLTEGRAQAGSLQTIGGLFDIASAEQARERHHAMLAARLEPGVVERTEGETGYGRLLRTLRETDLTGHHLPTVLDEALSGRGLGDADSVSDVLRWRVRWHAEHRDPERHVDPGDWTTLLPAQGDGPVAEYVRALAERATARQGELGRDAAERAAGWAVEALGAVPAPATDERAHWERRAGIAAAYRELRGLDDEHTSLGAAPSREQELARALWGHAVEALGRPADVTDHRALGDAVLYQQVEQWDRELAAAPGWVAEQLGEAYEAAHEERIAHQLATAELAALPVDDPRRDELAAERDRAGVWADWHTERAAQYEATHQARQVWADGTREQERQARLAAEELDRRGLPAQRDLIPEPERDPAQEREAATEQDAVPAVVEQAVEQHIEQDVVDHAVEQEDVERDVVQDVEPVAPTREERQEAWRARPDRLLGEPALAEALTRAQQARDTALEQAERLRAQVPGLAEQVAAGRGEQVAAVEARLAQLQALAGLHEGLAEAERGFGAAQREMWQIQQQGGAAARAVETTPWWRPGQRDRLEAEAGQYAARYEQAKADVEGWRERLGERADRLREHTGGHRANPQWAREQLDRAHAASAAERAAAQQRDEAALATLHQRVAAQHAAADKAGGRHGEVLAEQQHRAQLEPLDRAEESGWRLDELMAQIRERQQQTRGDRGRGRGMDPDELDYQRRSYDHDLQHGREHGREQDQGFGMGR</sequence>
<comment type="caution">
    <text evidence="3">The sequence shown here is derived from an EMBL/GenBank/DDBJ whole genome shotgun (WGS) entry which is preliminary data.</text>
</comment>
<evidence type="ECO:0000259" key="2">
    <source>
        <dbReference type="Pfam" id="PF08751"/>
    </source>
</evidence>
<feature type="region of interest" description="Disordered" evidence="1">
    <location>
        <begin position="1337"/>
        <end position="1368"/>
    </location>
</feature>
<dbReference type="EMBL" id="JADQDK010000002">
    <property type="protein sequence ID" value="MBW0138615.1"/>
    <property type="molecule type" value="Genomic_DNA"/>
</dbReference>
<keyword evidence="4" id="KW-1185">Reference proteome</keyword>
<evidence type="ECO:0000256" key="1">
    <source>
        <dbReference type="SAM" id="MobiDB-lite"/>
    </source>
</evidence>
<feature type="region of interest" description="Disordered" evidence="1">
    <location>
        <begin position="98"/>
        <end position="151"/>
    </location>
</feature>
<dbReference type="Proteomes" id="UP000694287">
    <property type="component" value="Unassembled WGS sequence"/>
</dbReference>
<evidence type="ECO:0000313" key="3">
    <source>
        <dbReference type="EMBL" id="MBW0138615.1"/>
    </source>
</evidence>
<feature type="compositionally biased region" description="Basic and acidic residues" evidence="1">
    <location>
        <begin position="1350"/>
        <end position="1365"/>
    </location>
</feature>
<dbReference type="RefSeq" id="WP_218601443.1">
    <property type="nucleotide sequence ID" value="NZ_JADQDJ010000021.1"/>
</dbReference>
<dbReference type="NCBIfam" id="NF041492">
    <property type="entry name" value="MobF"/>
    <property type="match status" value="1"/>
</dbReference>
<dbReference type="Pfam" id="PF08751">
    <property type="entry name" value="TrwC"/>
    <property type="match status" value="1"/>
</dbReference>
<proteinExistence type="predicted"/>
<protein>
    <submittedName>
        <fullName evidence="3">Relaxase domain-containing protein</fullName>
    </submittedName>
</protein>
<gene>
    <name evidence="3" type="ORF">I4I81_30770</name>
</gene>
<feature type="compositionally biased region" description="Basic and acidic residues" evidence="1">
    <location>
        <begin position="1619"/>
        <end position="1704"/>
    </location>
</feature>
<reference evidence="3 4" key="1">
    <citation type="submission" date="2020-11" db="EMBL/GenBank/DDBJ databases">
        <title>Pseudonocardia abyssalis sp. nov. and Pseudonocardia oceani sp. nov., description and phylogenomic analysis of two novel actinomycetes isolated from the deep Southern Ocean.</title>
        <authorList>
            <person name="Parra J."/>
        </authorList>
    </citation>
    <scope>NUCLEOTIDE SEQUENCE [LARGE SCALE GENOMIC DNA]</scope>
    <source>
        <strain evidence="3 4">KRD-168</strain>
    </source>
</reference>
<dbReference type="InterPro" id="IPR014862">
    <property type="entry name" value="TrwC"/>
</dbReference>
<organism evidence="3 4">
    <name type="scientific">Pseudonocardia abyssalis</name>
    <dbReference type="NCBI Taxonomy" id="2792008"/>
    <lineage>
        <taxon>Bacteria</taxon>
        <taxon>Bacillati</taxon>
        <taxon>Actinomycetota</taxon>
        <taxon>Actinomycetes</taxon>
        <taxon>Pseudonocardiales</taxon>
        <taxon>Pseudonocardiaceae</taxon>
        <taxon>Pseudonocardia</taxon>
    </lineage>
</organism>
<feature type="compositionally biased region" description="Low complexity" evidence="1">
    <location>
        <begin position="1589"/>
        <end position="1599"/>
    </location>
</feature>
<evidence type="ECO:0000313" key="4">
    <source>
        <dbReference type="Proteomes" id="UP000694287"/>
    </source>
</evidence>